<comment type="caution">
    <text evidence="9">The sequence shown here is derived from an EMBL/GenBank/DDBJ whole genome shotgun (WGS) entry which is preliminary data.</text>
</comment>
<evidence type="ECO:0000256" key="1">
    <source>
        <dbReference type="ARBA" id="ARBA00005417"/>
    </source>
</evidence>
<dbReference type="SMART" id="SM00382">
    <property type="entry name" value="AAA"/>
    <property type="match status" value="1"/>
</dbReference>
<protein>
    <submittedName>
        <fullName evidence="9">ABC transporter ATP-binding protein</fullName>
    </submittedName>
</protein>
<proteinExistence type="inferred from homology"/>
<dbReference type="InterPro" id="IPR003439">
    <property type="entry name" value="ABC_transporter-like_ATP-bd"/>
</dbReference>
<dbReference type="PANTHER" id="PTHR43553">
    <property type="entry name" value="HEAVY METAL TRANSPORTER"/>
    <property type="match status" value="1"/>
</dbReference>
<reference evidence="9 10" key="1">
    <citation type="submission" date="2024-02" db="EMBL/GenBank/DDBJ databases">
        <title>A nitrogen-fixing paenibacillus bacterium.</title>
        <authorList>
            <person name="Zhang W.L."/>
            <person name="Chen S.F."/>
        </authorList>
    </citation>
    <scope>NUCLEOTIDE SEQUENCE [LARGE SCALE GENOMIC DNA]</scope>
    <source>
        <strain evidence="9 10">M1</strain>
    </source>
</reference>
<accession>A0ABU7VUD9</accession>
<dbReference type="PANTHER" id="PTHR43553:SF24">
    <property type="entry name" value="ENERGY-COUPLING FACTOR TRANSPORTER ATP-BINDING PROTEIN ECFA1"/>
    <property type="match status" value="1"/>
</dbReference>
<dbReference type="Pfam" id="PF00005">
    <property type="entry name" value="ABC_tran"/>
    <property type="match status" value="1"/>
</dbReference>
<name>A0ABU7VUD9_9BACL</name>
<evidence type="ECO:0000313" key="9">
    <source>
        <dbReference type="EMBL" id="MEF2967358.1"/>
    </source>
</evidence>
<dbReference type="InterPro" id="IPR050095">
    <property type="entry name" value="ECF_ABC_transporter_ATP-bd"/>
</dbReference>
<evidence type="ECO:0000256" key="7">
    <source>
        <dbReference type="ARBA" id="ARBA00023136"/>
    </source>
</evidence>
<evidence type="ECO:0000313" key="10">
    <source>
        <dbReference type="Proteomes" id="UP001306950"/>
    </source>
</evidence>
<evidence type="ECO:0000259" key="8">
    <source>
        <dbReference type="PROSITE" id="PS50893"/>
    </source>
</evidence>
<evidence type="ECO:0000256" key="2">
    <source>
        <dbReference type="ARBA" id="ARBA00022448"/>
    </source>
</evidence>
<dbReference type="RefSeq" id="WP_331847571.1">
    <property type="nucleotide sequence ID" value="NZ_JAZHPZ010000007.1"/>
</dbReference>
<keyword evidence="4" id="KW-0547">Nucleotide-binding</keyword>
<gene>
    <name evidence="9" type="ORF">V3851_16080</name>
</gene>
<keyword evidence="6" id="KW-1278">Translocase</keyword>
<evidence type="ECO:0000256" key="5">
    <source>
        <dbReference type="ARBA" id="ARBA00022840"/>
    </source>
</evidence>
<organism evidence="9 10">
    <name type="scientific">Paenibacillus haidiansis</name>
    <dbReference type="NCBI Taxonomy" id="1574488"/>
    <lineage>
        <taxon>Bacteria</taxon>
        <taxon>Bacillati</taxon>
        <taxon>Bacillota</taxon>
        <taxon>Bacilli</taxon>
        <taxon>Bacillales</taxon>
        <taxon>Paenibacillaceae</taxon>
        <taxon>Paenibacillus</taxon>
    </lineage>
</organism>
<dbReference type="Proteomes" id="UP001306950">
    <property type="component" value="Unassembled WGS sequence"/>
</dbReference>
<dbReference type="InterPro" id="IPR015856">
    <property type="entry name" value="ABC_transpr_CbiO/EcfA_su"/>
</dbReference>
<dbReference type="PROSITE" id="PS50893">
    <property type="entry name" value="ABC_TRANSPORTER_2"/>
    <property type="match status" value="1"/>
</dbReference>
<dbReference type="InterPro" id="IPR027417">
    <property type="entry name" value="P-loop_NTPase"/>
</dbReference>
<comment type="similarity">
    <text evidence="1">Belongs to the ABC transporter superfamily.</text>
</comment>
<feature type="domain" description="ABC transporter" evidence="8">
    <location>
        <begin position="5"/>
        <end position="241"/>
    </location>
</feature>
<keyword evidence="10" id="KW-1185">Reference proteome</keyword>
<dbReference type="EMBL" id="JAZHPZ010000007">
    <property type="protein sequence ID" value="MEF2967358.1"/>
    <property type="molecule type" value="Genomic_DNA"/>
</dbReference>
<keyword evidence="3" id="KW-1003">Cell membrane</keyword>
<evidence type="ECO:0000256" key="6">
    <source>
        <dbReference type="ARBA" id="ARBA00022967"/>
    </source>
</evidence>
<dbReference type="SUPFAM" id="SSF52540">
    <property type="entry name" value="P-loop containing nucleoside triphosphate hydrolases"/>
    <property type="match status" value="1"/>
</dbReference>
<evidence type="ECO:0000256" key="4">
    <source>
        <dbReference type="ARBA" id="ARBA00022741"/>
    </source>
</evidence>
<keyword evidence="2" id="KW-0813">Transport</keyword>
<dbReference type="GO" id="GO:0005524">
    <property type="term" value="F:ATP binding"/>
    <property type="evidence" value="ECO:0007669"/>
    <property type="project" value="UniProtKB-KW"/>
</dbReference>
<keyword evidence="5 9" id="KW-0067">ATP-binding</keyword>
<dbReference type="InterPro" id="IPR003593">
    <property type="entry name" value="AAA+_ATPase"/>
</dbReference>
<keyword evidence="7" id="KW-0472">Membrane</keyword>
<evidence type="ECO:0000256" key="3">
    <source>
        <dbReference type="ARBA" id="ARBA00022475"/>
    </source>
</evidence>
<dbReference type="CDD" id="cd03225">
    <property type="entry name" value="ABC_cobalt_CbiO_domain1"/>
    <property type="match status" value="1"/>
</dbReference>
<dbReference type="Gene3D" id="3.40.50.300">
    <property type="entry name" value="P-loop containing nucleotide triphosphate hydrolases"/>
    <property type="match status" value="1"/>
</dbReference>
<sequence length="289" mass="31459">MADSLTFEGVVFRYPDTAEPALRELTVSIPGGCKTAVIGHNGSGKSTFFLHAVGILRPQQGRVLQAGIPVSYAKKDLAALRRNVGLVLQDPEQQLILNTPGEDISFGLRGMGMNEAAIKTRCLEMLDLLKLEELKDKPIHQLSLGQKKRTALAGVLAMKPELLLLDEPTSYLDPLSEAQLLAGLESVHKQGTTIVMATHDMNLAYSWADWVIVLDHGACLAAGTPEAVFSGRGGLRALGLELPLIADLWYSLPARYTEGRSVPRSAEAFKTMLNQLLVERTEIPEYGMK</sequence>